<dbReference type="AlphaFoldDB" id="A0AAW0UBE5"/>
<evidence type="ECO:0000313" key="3">
    <source>
        <dbReference type="Proteomes" id="UP001487740"/>
    </source>
</evidence>
<organism evidence="2 3">
    <name type="scientific">Scylla paramamosain</name>
    <name type="common">Mud crab</name>
    <dbReference type="NCBI Taxonomy" id="85552"/>
    <lineage>
        <taxon>Eukaryota</taxon>
        <taxon>Metazoa</taxon>
        <taxon>Ecdysozoa</taxon>
        <taxon>Arthropoda</taxon>
        <taxon>Crustacea</taxon>
        <taxon>Multicrustacea</taxon>
        <taxon>Malacostraca</taxon>
        <taxon>Eumalacostraca</taxon>
        <taxon>Eucarida</taxon>
        <taxon>Decapoda</taxon>
        <taxon>Pleocyemata</taxon>
        <taxon>Brachyura</taxon>
        <taxon>Eubrachyura</taxon>
        <taxon>Portunoidea</taxon>
        <taxon>Portunidae</taxon>
        <taxon>Portuninae</taxon>
        <taxon>Scylla</taxon>
    </lineage>
</organism>
<feature type="domain" description="Mutator-like transposase" evidence="1">
    <location>
        <begin position="105"/>
        <end position="176"/>
    </location>
</feature>
<comment type="caution">
    <text evidence="2">The sequence shown here is derived from an EMBL/GenBank/DDBJ whole genome shotgun (WGS) entry which is preliminary data.</text>
</comment>
<gene>
    <name evidence="2" type="ORF">O3P69_004649</name>
</gene>
<protein>
    <recommendedName>
        <fullName evidence="1">Mutator-like transposase domain-containing protein</fullName>
    </recommendedName>
</protein>
<accession>A0AAW0UBE5</accession>
<name>A0AAW0UBE5_SCYPA</name>
<dbReference type="Pfam" id="PF20700">
    <property type="entry name" value="Mutator"/>
    <property type="match status" value="1"/>
</dbReference>
<reference evidence="2 3" key="1">
    <citation type="submission" date="2023-03" db="EMBL/GenBank/DDBJ databases">
        <title>High-quality genome of Scylla paramamosain provides insights in environmental adaptation.</title>
        <authorList>
            <person name="Zhang L."/>
        </authorList>
    </citation>
    <scope>NUCLEOTIDE SEQUENCE [LARGE SCALE GENOMIC DNA]</scope>
    <source>
        <strain evidence="2">LZ_2023a</strain>
        <tissue evidence="2">Muscle</tissue>
    </source>
</reference>
<evidence type="ECO:0000313" key="2">
    <source>
        <dbReference type="EMBL" id="KAK8397111.1"/>
    </source>
</evidence>
<dbReference type="EMBL" id="JARAKH010000014">
    <property type="protein sequence ID" value="KAK8397111.1"/>
    <property type="molecule type" value="Genomic_DNA"/>
</dbReference>
<proteinExistence type="predicted"/>
<dbReference type="Proteomes" id="UP001487740">
    <property type="component" value="Unassembled WGS sequence"/>
</dbReference>
<keyword evidence="3" id="KW-1185">Reference proteome</keyword>
<dbReference type="InterPro" id="IPR049012">
    <property type="entry name" value="Mutator_transp_dom"/>
</dbReference>
<sequence>MKPVKPTTPDKTSHSFITVTLSQLQSLVENQKCPLRSCKSKLTVTRCNGLKLNQALVTGGKINKAAFMTYCKFLYHDMNAFYEQKVKEGGAGVVKYYADELLRLPNENGILDVDVSFDSSCMRRGHASHAGIGFAMEENTGIVVDLDVLSNFCISCSNKRTQKKHKCYKNFDGKAGDHGSCDGCSHLVSL</sequence>
<evidence type="ECO:0000259" key="1">
    <source>
        <dbReference type="Pfam" id="PF20700"/>
    </source>
</evidence>